<proteinExistence type="predicted"/>
<dbReference type="KEGG" id="pchi:PC41400_11685"/>
<dbReference type="InterPro" id="IPR054055">
    <property type="entry name" value="YpzH"/>
</dbReference>
<accession>A0A410WVA2</accession>
<organism evidence="2 3">
    <name type="scientific">Paenibacillus chitinolyticus</name>
    <dbReference type="NCBI Taxonomy" id="79263"/>
    <lineage>
        <taxon>Bacteria</taxon>
        <taxon>Bacillati</taxon>
        <taxon>Bacillota</taxon>
        <taxon>Bacilli</taxon>
        <taxon>Bacillales</taxon>
        <taxon>Paenibacillaceae</taxon>
        <taxon>Paenibacillus</taxon>
    </lineage>
</organism>
<evidence type="ECO:0000313" key="4">
    <source>
        <dbReference type="Proteomes" id="UP001527202"/>
    </source>
</evidence>
<dbReference type="Proteomes" id="UP000288943">
    <property type="component" value="Chromosome"/>
</dbReference>
<keyword evidence="4" id="KW-1185">Reference proteome</keyword>
<gene>
    <name evidence="1" type="ORF">M5X16_01535</name>
    <name evidence="2" type="ORF">PC41400_11685</name>
</gene>
<dbReference type="Pfam" id="PF21835">
    <property type="entry name" value="YIEGIA_cap"/>
    <property type="match status" value="1"/>
</dbReference>
<reference evidence="2 3" key="1">
    <citation type="submission" date="2018-01" db="EMBL/GenBank/DDBJ databases">
        <title>The whole genome sequencing and assembly of Paenibacillus chitinolyticus KCCM 41400 strain.</title>
        <authorList>
            <person name="Kim J.-Y."/>
            <person name="Park M.-K."/>
            <person name="Lee Y.-J."/>
            <person name="Yi H."/>
            <person name="Bahn Y.-S."/>
            <person name="Kim J.F."/>
            <person name="Lee D.-W."/>
        </authorList>
    </citation>
    <scope>NUCLEOTIDE SEQUENCE [LARGE SCALE GENOMIC DNA]</scope>
    <source>
        <strain evidence="2 3">KCCM 41400</strain>
    </source>
</reference>
<dbReference type="GeneID" id="95375469"/>
<evidence type="ECO:0000313" key="3">
    <source>
        <dbReference type="Proteomes" id="UP000288943"/>
    </source>
</evidence>
<dbReference type="EMBL" id="CP026520">
    <property type="protein sequence ID" value="QAV18292.1"/>
    <property type="molecule type" value="Genomic_DNA"/>
</dbReference>
<dbReference type="RefSeq" id="WP_042228473.1">
    <property type="nucleotide sequence ID" value="NZ_CP026520.1"/>
</dbReference>
<dbReference type="OrthoDB" id="1955035at2"/>
<dbReference type="AlphaFoldDB" id="A0A410WVA2"/>
<reference evidence="1 4" key="2">
    <citation type="submission" date="2022-05" db="EMBL/GenBank/DDBJ databases">
        <title>Genome Sequencing of Bee-Associated Microbes.</title>
        <authorList>
            <person name="Dunlap C."/>
        </authorList>
    </citation>
    <scope>NUCLEOTIDE SEQUENCE [LARGE SCALE GENOMIC DNA]</scope>
    <source>
        <strain evidence="1 4">NRRL B-23120</strain>
    </source>
</reference>
<protein>
    <submittedName>
        <fullName evidence="2">Uncharacterized protein</fullName>
    </submittedName>
</protein>
<dbReference type="Proteomes" id="UP001527202">
    <property type="component" value="Unassembled WGS sequence"/>
</dbReference>
<dbReference type="EMBL" id="JAMDMJ010000001">
    <property type="protein sequence ID" value="MCY9594461.1"/>
    <property type="molecule type" value="Genomic_DNA"/>
</dbReference>
<sequence length="60" mass="6448">MATIKAVAVVEGIKVDGGAPIFYAKDEAELQQLAFNLEKILDVNAHVLKPGTFILVDHKG</sequence>
<evidence type="ECO:0000313" key="1">
    <source>
        <dbReference type="EMBL" id="MCY9594461.1"/>
    </source>
</evidence>
<evidence type="ECO:0000313" key="2">
    <source>
        <dbReference type="EMBL" id="QAV18292.1"/>
    </source>
</evidence>
<name>A0A410WVA2_9BACL</name>